<evidence type="ECO:0000256" key="1">
    <source>
        <dbReference type="SAM" id="MobiDB-lite"/>
    </source>
</evidence>
<sequence length="166" mass="18515">MSRYALSNLPHLILSLSLAVPRKIRITSTTSSPIRHSKYFSWTDVTKPSRSHFYRMAEAQVAAGSADHSYRLQNHHTTPHTPVPALHARPSGVGNSRDARVLGIIGHARHVGRQFTGYWRMVCSVRPRNPGQATISILNPPHMLCELTCNPSSFELSNHVVNDFSL</sequence>
<dbReference type="Proteomes" id="UP000800041">
    <property type="component" value="Unassembled WGS sequence"/>
</dbReference>
<evidence type="ECO:0000313" key="2">
    <source>
        <dbReference type="EMBL" id="KAF1991084.1"/>
    </source>
</evidence>
<accession>A0A6G1HDD9</accession>
<protein>
    <submittedName>
        <fullName evidence="2">Uncharacterized protein</fullName>
    </submittedName>
</protein>
<dbReference type="AlphaFoldDB" id="A0A6G1HDD9"/>
<proteinExistence type="predicted"/>
<reference evidence="2" key="1">
    <citation type="journal article" date="2020" name="Stud. Mycol.">
        <title>101 Dothideomycetes genomes: a test case for predicting lifestyles and emergence of pathogens.</title>
        <authorList>
            <person name="Haridas S."/>
            <person name="Albert R."/>
            <person name="Binder M."/>
            <person name="Bloem J."/>
            <person name="Labutti K."/>
            <person name="Salamov A."/>
            <person name="Andreopoulos B."/>
            <person name="Baker S."/>
            <person name="Barry K."/>
            <person name="Bills G."/>
            <person name="Bluhm B."/>
            <person name="Cannon C."/>
            <person name="Castanera R."/>
            <person name="Culley D."/>
            <person name="Daum C."/>
            <person name="Ezra D."/>
            <person name="Gonzalez J."/>
            <person name="Henrissat B."/>
            <person name="Kuo A."/>
            <person name="Liang C."/>
            <person name="Lipzen A."/>
            <person name="Lutzoni F."/>
            <person name="Magnuson J."/>
            <person name="Mondo S."/>
            <person name="Nolan M."/>
            <person name="Ohm R."/>
            <person name="Pangilinan J."/>
            <person name="Park H.-J."/>
            <person name="Ramirez L."/>
            <person name="Alfaro M."/>
            <person name="Sun H."/>
            <person name="Tritt A."/>
            <person name="Yoshinaga Y."/>
            <person name="Zwiers L.-H."/>
            <person name="Turgeon B."/>
            <person name="Goodwin S."/>
            <person name="Spatafora J."/>
            <person name="Crous P."/>
            <person name="Grigoriev I."/>
        </authorList>
    </citation>
    <scope>NUCLEOTIDE SEQUENCE</scope>
    <source>
        <strain evidence="2">CBS 113979</strain>
    </source>
</reference>
<dbReference type="EMBL" id="ML977140">
    <property type="protein sequence ID" value="KAF1991084.1"/>
    <property type="molecule type" value="Genomic_DNA"/>
</dbReference>
<gene>
    <name evidence="2" type="ORF">K402DRAFT_170788</name>
</gene>
<keyword evidence="3" id="KW-1185">Reference proteome</keyword>
<name>A0A6G1HDD9_9PEZI</name>
<feature type="region of interest" description="Disordered" evidence="1">
    <location>
        <begin position="73"/>
        <end position="92"/>
    </location>
</feature>
<organism evidence="2 3">
    <name type="scientific">Aulographum hederae CBS 113979</name>
    <dbReference type="NCBI Taxonomy" id="1176131"/>
    <lineage>
        <taxon>Eukaryota</taxon>
        <taxon>Fungi</taxon>
        <taxon>Dikarya</taxon>
        <taxon>Ascomycota</taxon>
        <taxon>Pezizomycotina</taxon>
        <taxon>Dothideomycetes</taxon>
        <taxon>Pleosporomycetidae</taxon>
        <taxon>Aulographales</taxon>
        <taxon>Aulographaceae</taxon>
    </lineage>
</organism>
<evidence type="ECO:0000313" key="3">
    <source>
        <dbReference type="Proteomes" id="UP000800041"/>
    </source>
</evidence>